<sequence length="158" mass="16751">MDGETYCSQACRLADLERACSLSLSSTTNFQKPAASRSTSQRSPTTTSSGSGFHLPPAVNFAAYKSGHQSSTQSSGATIHSRSAHGSMGSTVPVQASTAGSFSSSEQRLTPSSSGTSLSSMSSLAKDSVSSEEVRNELLGYYAAFDQTRDWKRRRTLF</sequence>
<reference evidence="2" key="1">
    <citation type="journal article" date="2020" name="Stud. Mycol.">
        <title>101 Dothideomycetes genomes: a test case for predicting lifestyles and emergence of pathogens.</title>
        <authorList>
            <person name="Haridas S."/>
            <person name="Albert R."/>
            <person name="Binder M."/>
            <person name="Bloem J."/>
            <person name="Labutti K."/>
            <person name="Salamov A."/>
            <person name="Andreopoulos B."/>
            <person name="Baker S."/>
            <person name="Barry K."/>
            <person name="Bills G."/>
            <person name="Bluhm B."/>
            <person name="Cannon C."/>
            <person name="Castanera R."/>
            <person name="Culley D."/>
            <person name="Daum C."/>
            <person name="Ezra D."/>
            <person name="Gonzalez J."/>
            <person name="Henrissat B."/>
            <person name="Kuo A."/>
            <person name="Liang C."/>
            <person name="Lipzen A."/>
            <person name="Lutzoni F."/>
            <person name="Magnuson J."/>
            <person name="Mondo S."/>
            <person name="Nolan M."/>
            <person name="Ohm R."/>
            <person name="Pangilinan J."/>
            <person name="Park H.-J."/>
            <person name="Ramirez L."/>
            <person name="Alfaro M."/>
            <person name="Sun H."/>
            <person name="Tritt A."/>
            <person name="Yoshinaga Y."/>
            <person name="Zwiers L.-H."/>
            <person name="Turgeon B."/>
            <person name="Goodwin S."/>
            <person name="Spatafora J."/>
            <person name="Crous P."/>
            <person name="Grigoriev I."/>
        </authorList>
    </citation>
    <scope>NUCLEOTIDE SEQUENCE</scope>
    <source>
        <strain evidence="2">Tuck. ex Michener</strain>
    </source>
</reference>
<name>A0A6A6HM77_VIRVR</name>
<evidence type="ECO:0000256" key="1">
    <source>
        <dbReference type="SAM" id="MobiDB-lite"/>
    </source>
</evidence>
<proteinExistence type="predicted"/>
<accession>A0A6A6HM77</accession>
<gene>
    <name evidence="2" type="ORF">EV356DRAFT_528531</name>
</gene>
<feature type="compositionally biased region" description="Low complexity" evidence="1">
    <location>
        <begin position="112"/>
        <end position="128"/>
    </location>
</feature>
<dbReference type="OrthoDB" id="2563506at2759"/>
<feature type="compositionally biased region" description="Polar residues" evidence="1">
    <location>
        <begin position="67"/>
        <end position="81"/>
    </location>
</feature>
<dbReference type="Pfam" id="PF12855">
    <property type="entry name" value="Ecl1"/>
    <property type="match status" value="1"/>
</dbReference>
<organism evidence="2 3">
    <name type="scientific">Viridothelium virens</name>
    <name type="common">Speckled blister lichen</name>
    <name type="synonym">Trypethelium virens</name>
    <dbReference type="NCBI Taxonomy" id="1048519"/>
    <lineage>
        <taxon>Eukaryota</taxon>
        <taxon>Fungi</taxon>
        <taxon>Dikarya</taxon>
        <taxon>Ascomycota</taxon>
        <taxon>Pezizomycotina</taxon>
        <taxon>Dothideomycetes</taxon>
        <taxon>Dothideomycetes incertae sedis</taxon>
        <taxon>Trypetheliales</taxon>
        <taxon>Trypetheliaceae</taxon>
        <taxon>Viridothelium</taxon>
    </lineage>
</organism>
<dbReference type="AlphaFoldDB" id="A0A6A6HM77"/>
<feature type="compositionally biased region" description="Polar residues" evidence="1">
    <location>
        <begin position="88"/>
        <end position="111"/>
    </location>
</feature>
<feature type="region of interest" description="Disordered" evidence="1">
    <location>
        <begin position="31"/>
        <end position="131"/>
    </location>
</feature>
<dbReference type="Proteomes" id="UP000800092">
    <property type="component" value="Unassembled WGS sequence"/>
</dbReference>
<evidence type="ECO:0000313" key="3">
    <source>
        <dbReference type="Proteomes" id="UP000800092"/>
    </source>
</evidence>
<dbReference type="EMBL" id="ML991773">
    <property type="protein sequence ID" value="KAF2239256.1"/>
    <property type="molecule type" value="Genomic_DNA"/>
</dbReference>
<protein>
    <submittedName>
        <fullName evidence="2">Uncharacterized protein</fullName>
    </submittedName>
</protein>
<feature type="compositionally biased region" description="Low complexity" evidence="1">
    <location>
        <begin position="33"/>
        <end position="52"/>
    </location>
</feature>
<keyword evidence="3" id="KW-1185">Reference proteome</keyword>
<evidence type="ECO:0000313" key="2">
    <source>
        <dbReference type="EMBL" id="KAF2239256.1"/>
    </source>
</evidence>
<dbReference type="InterPro" id="IPR024368">
    <property type="entry name" value="Ecl1/2/3"/>
</dbReference>